<evidence type="ECO:0000313" key="23">
    <source>
        <dbReference type="Proteomes" id="UP000202142"/>
    </source>
</evidence>
<keyword evidence="7" id="KW-0548">Nucleotidyltransferase</keyword>
<dbReference type="GO" id="GO:0004482">
    <property type="term" value="F:mRNA 5'-cap (guanine-N7-)-methyltransferase activity"/>
    <property type="evidence" value="ECO:0007669"/>
    <property type="project" value="InterPro"/>
</dbReference>
<keyword evidence="10" id="KW-0946">Virion</keyword>
<evidence type="ECO:0000256" key="13">
    <source>
        <dbReference type="ARBA" id="ARBA00023268"/>
    </source>
</evidence>
<dbReference type="KEGG" id="vg:30762955"/>
<dbReference type="Pfam" id="PF14318">
    <property type="entry name" value="Mononeg_mRNAcap"/>
    <property type="match status" value="1"/>
</dbReference>
<comment type="subcellular location">
    <subcellularLocation>
        <location evidence="1">Virion</location>
    </subcellularLocation>
</comment>
<comment type="catalytic activity">
    <reaction evidence="20">
        <text>GTP + H2O = GDP + phosphate + H(+)</text>
        <dbReference type="Rhea" id="RHEA:19669"/>
        <dbReference type="ChEBI" id="CHEBI:15377"/>
        <dbReference type="ChEBI" id="CHEBI:15378"/>
        <dbReference type="ChEBI" id="CHEBI:37565"/>
        <dbReference type="ChEBI" id="CHEBI:43474"/>
        <dbReference type="ChEBI" id="CHEBI:58189"/>
    </reaction>
</comment>
<dbReference type="GO" id="GO:0005524">
    <property type="term" value="F:ATP binding"/>
    <property type="evidence" value="ECO:0007669"/>
    <property type="project" value="UniProtKB-KW"/>
</dbReference>
<evidence type="ECO:0000256" key="15">
    <source>
        <dbReference type="ARBA" id="ARBA00024499"/>
    </source>
</evidence>
<keyword evidence="4" id="KW-0507">mRNA processing</keyword>
<dbReference type="RefSeq" id="YP_009333418.1">
    <property type="nucleotide sequence ID" value="NC_032543.1"/>
</dbReference>
<dbReference type="GO" id="GO:0044423">
    <property type="term" value="C:virion component"/>
    <property type="evidence" value="ECO:0007669"/>
    <property type="project" value="UniProtKB-KW"/>
</dbReference>
<dbReference type="InterPro" id="IPR026890">
    <property type="entry name" value="Mononeg_mRNAcap"/>
</dbReference>
<proteinExistence type="predicted"/>
<evidence type="ECO:0000256" key="14">
    <source>
        <dbReference type="ARBA" id="ARBA00024494"/>
    </source>
</evidence>
<evidence type="ECO:0000256" key="1">
    <source>
        <dbReference type="ARBA" id="ARBA00004328"/>
    </source>
</evidence>
<comment type="catalytic activity">
    <reaction evidence="19">
        <text>a 5'-end (5'-triphosphoguanosine)-adenylyl-adenylyl-cytidylyl-adenosine in mRNA + 2 S-adenosyl-L-methionine = a 5'-end (N(7)-methyl 5'-triphosphoguanosine)-(2'-O-methyladenylyl)-adenylyl-cytidylyl-adenosine in mRNA + 2 S-adenosyl-L-homocysteine + H(+)</text>
        <dbReference type="Rhea" id="RHEA:65376"/>
        <dbReference type="Rhea" id="RHEA-COMP:16797"/>
        <dbReference type="Rhea" id="RHEA-COMP:16798"/>
        <dbReference type="ChEBI" id="CHEBI:15378"/>
        <dbReference type="ChEBI" id="CHEBI:57856"/>
        <dbReference type="ChEBI" id="CHEBI:59789"/>
        <dbReference type="ChEBI" id="CHEBI:156483"/>
        <dbReference type="ChEBI" id="CHEBI:156484"/>
        <dbReference type="EC" id="2.1.1.375"/>
    </reaction>
</comment>
<evidence type="ECO:0000256" key="16">
    <source>
        <dbReference type="ARBA" id="ARBA00030436"/>
    </source>
</evidence>
<dbReference type="Proteomes" id="UP000202142">
    <property type="component" value="Segment"/>
</dbReference>
<evidence type="ECO:0000256" key="9">
    <source>
        <dbReference type="ARBA" id="ARBA00022840"/>
    </source>
</evidence>
<dbReference type="Pfam" id="PF00946">
    <property type="entry name" value="Mononeg_RNA_pol"/>
    <property type="match status" value="1"/>
</dbReference>
<name>A0A1L3KMN2_9MONO</name>
<evidence type="ECO:0000256" key="20">
    <source>
        <dbReference type="ARBA" id="ARBA00048548"/>
    </source>
</evidence>
<accession>A0A1L3KMN2</accession>
<evidence type="ECO:0000256" key="17">
    <source>
        <dbReference type="ARBA" id="ARBA00031012"/>
    </source>
</evidence>
<reference evidence="22" key="1">
    <citation type="journal article" date="2016" name="Nature">
        <title>Redefining the invertebrate RNA virosphere.</title>
        <authorList>
            <person name="Shi M."/>
            <person name="Lin X.D."/>
            <person name="Tian J.H."/>
            <person name="Chen L.J."/>
            <person name="Chen X."/>
            <person name="Li C.X."/>
            <person name="Qin X.C."/>
            <person name="Li J."/>
            <person name="Cao J.P."/>
            <person name="Eden J.S."/>
            <person name="Buchmann J."/>
            <person name="Wang W."/>
            <person name="Xu J."/>
            <person name="Holmes E.C."/>
            <person name="Zhang Y.Z."/>
        </authorList>
    </citation>
    <scope>NUCLEOTIDE SEQUENCE [LARGE SCALE GENOMIC DNA]</scope>
    <source>
        <strain evidence="22">BHJP58499</strain>
    </source>
</reference>
<feature type="domain" description="RdRp catalytic" evidence="21">
    <location>
        <begin position="555"/>
        <end position="735"/>
    </location>
</feature>
<comment type="catalytic activity">
    <reaction evidence="18">
        <text>a 5'-end (5'-triphosphoguanosine)-adenylyl-adenylyl-cytidylyl-adenosine in mRNA + S-adenosyl-L-methionine = a 5'-end (5'-triphosphoguanosine)-(2'-O-methyladenylyl)-adenylyl-cytidylyl-adenosine in mRNA + S-adenosyl-L-homocysteine + H(+)</text>
        <dbReference type="Rhea" id="RHEA:65380"/>
        <dbReference type="Rhea" id="RHEA-COMP:16797"/>
        <dbReference type="Rhea" id="RHEA-COMP:16801"/>
        <dbReference type="ChEBI" id="CHEBI:15378"/>
        <dbReference type="ChEBI" id="CHEBI:57856"/>
        <dbReference type="ChEBI" id="CHEBI:59789"/>
        <dbReference type="ChEBI" id="CHEBI:156482"/>
        <dbReference type="ChEBI" id="CHEBI:156484"/>
    </reaction>
</comment>
<evidence type="ECO:0000256" key="7">
    <source>
        <dbReference type="ARBA" id="ARBA00022695"/>
    </source>
</evidence>
<evidence type="ECO:0000256" key="11">
    <source>
        <dbReference type="ARBA" id="ARBA00022953"/>
    </source>
</evidence>
<evidence type="ECO:0000259" key="21">
    <source>
        <dbReference type="PROSITE" id="PS50526"/>
    </source>
</evidence>
<evidence type="ECO:0000256" key="5">
    <source>
        <dbReference type="ARBA" id="ARBA00022679"/>
    </source>
</evidence>
<keyword evidence="5" id="KW-0808">Transferase</keyword>
<evidence type="ECO:0000256" key="10">
    <source>
        <dbReference type="ARBA" id="ARBA00022844"/>
    </source>
</evidence>
<keyword evidence="9" id="KW-0067">ATP-binding</keyword>
<comment type="catalytic activity">
    <reaction evidence="14">
        <text>a 5'-end triphospho-adenylyl-adenylyl-cytidylyl-adenosine in mRNA + GDP + H(+) = a 5'-end (5'-triphosphoguanosine)-adenylyl-adenylyl-cytidylyl-adenosine in mRNA + diphosphate</text>
        <dbReference type="Rhea" id="RHEA:65436"/>
        <dbReference type="Rhea" id="RHEA-COMP:16797"/>
        <dbReference type="Rhea" id="RHEA-COMP:16799"/>
        <dbReference type="ChEBI" id="CHEBI:15378"/>
        <dbReference type="ChEBI" id="CHEBI:33019"/>
        <dbReference type="ChEBI" id="CHEBI:58189"/>
        <dbReference type="ChEBI" id="CHEBI:156484"/>
        <dbReference type="ChEBI" id="CHEBI:156503"/>
        <dbReference type="EC" id="2.7.7.88"/>
    </reaction>
</comment>
<keyword evidence="13" id="KW-0511">Multifunctional enzyme</keyword>
<keyword evidence="6" id="KW-0949">S-adenosyl-L-methionine</keyword>
<dbReference type="GeneID" id="30762955"/>
<evidence type="ECO:0000256" key="6">
    <source>
        <dbReference type="ARBA" id="ARBA00022691"/>
    </source>
</evidence>
<evidence type="ECO:0000256" key="12">
    <source>
        <dbReference type="ARBA" id="ARBA00023042"/>
    </source>
</evidence>
<dbReference type="GO" id="GO:0003968">
    <property type="term" value="F:RNA-directed RNA polymerase activity"/>
    <property type="evidence" value="ECO:0007669"/>
    <property type="project" value="UniProtKB-KW"/>
</dbReference>
<evidence type="ECO:0000256" key="18">
    <source>
        <dbReference type="ARBA" id="ARBA00047332"/>
    </source>
</evidence>
<keyword evidence="8" id="KW-0547">Nucleotide-binding</keyword>
<keyword evidence="23" id="KW-1185">Reference proteome</keyword>
<dbReference type="EC" id="2.7.7.48" evidence="2"/>
<evidence type="ECO:0000256" key="4">
    <source>
        <dbReference type="ARBA" id="ARBA00022664"/>
    </source>
</evidence>
<evidence type="ECO:0000256" key="3">
    <source>
        <dbReference type="ARBA" id="ARBA00022484"/>
    </source>
</evidence>
<dbReference type="EMBL" id="KX884406">
    <property type="protein sequence ID" value="APG78642.1"/>
    <property type="molecule type" value="Genomic_RNA"/>
</dbReference>
<evidence type="ECO:0000256" key="8">
    <source>
        <dbReference type="ARBA" id="ARBA00022741"/>
    </source>
</evidence>
<keyword evidence="12" id="KW-0506">mRNA capping</keyword>
<organism evidence="22">
    <name type="scientific">Beihai rhabdo-like virus 4</name>
    <dbReference type="NCBI Taxonomy" id="1922654"/>
    <lineage>
        <taxon>Viruses</taxon>
        <taxon>Riboviria</taxon>
        <taxon>Orthornavirae</taxon>
        <taxon>Negarnaviricota</taxon>
        <taxon>Haploviricotina</taxon>
        <taxon>Monjiviricetes</taxon>
        <taxon>Mononegavirales</taxon>
        <taxon>Nyamiviridae</taxon>
        <taxon>Berhavirus</taxon>
        <taxon>Berhavirus beihaiense</taxon>
    </lineage>
</organism>
<dbReference type="PROSITE" id="PS50526">
    <property type="entry name" value="RDRP_SSRNA_NEG_NONSEG"/>
    <property type="match status" value="1"/>
</dbReference>
<evidence type="ECO:0000313" key="22">
    <source>
        <dbReference type="EMBL" id="APG78642.1"/>
    </source>
</evidence>
<protein>
    <recommendedName>
        <fullName evidence="2">RNA-directed RNA polymerase</fullName>
        <ecNumber evidence="2">2.7.7.48</ecNumber>
    </recommendedName>
    <alternativeName>
        <fullName evidence="17">Replicase</fullName>
    </alternativeName>
    <alternativeName>
        <fullName evidence="16">Transcriptase</fullName>
    </alternativeName>
</protein>
<sequence>MPTEFRRSRHLCTAIDHREFEHVLEVLRFRKRSLLQPEHKLLLKIYKRRMFKNHNKNFFQSVLTKYIMSNHVTFSDSTSHPSLAKGILSSYRAFEVSFKCMLDNSLEKPDLPFSVGDLLTDRICHLYHWKREMISVIQRVACSTELEVKIRMGKVKLHFVGNFCIMKLHDEVYPATYNEFLAVSSIVNSHFQSLMYCKIADLTKKYDVSMYDFALRFFDAGLSDLYRWGNQAQNIFKSLPSLAIATINLYNDKVINGGPFYASMMDGLLEYQSGELIQLMTEPARGDDYVHMLLEFSGLYKCFGFPIIDVEETISYMHELITASPGYIGTYARHIRNVFVKYFMKEYLKQNGVYPDLAVVGDVPDELSDAIVRNEWTERGFEGWPADWFEGIILKKTLDFDYLDEESNILSDKSIIPDLEAWIHEYDRNAMKLMNPHLKNHDYPKRQTNRLLVEYLTKPHTSVRSTIEIIEKEGQLPKKDRVMVGVKKERENKIKGRVFVKMTRRGRQFQTATEYNLGHELFKYIKNQSMNMTEKEFIHTLANLNKDFVKEDTSNCLFISFDFSKWCLTMTDQALTDFFTCLDDIFGLRGVYEYSQKFPQQCLYLFQDRFFPPKIDKITKLPKEGKASVYHMNKWLEGMKQKGWTVFTSMIILDTAVQLGTTASIMGQGDNQVVVLKLPDKRVLHKNKQTPTDYATAFIAQLEKNSSKLGMKLKPEETWSSSILFEYSKKYYYKGVEVSQGLKTASRIGQDTNDDFDTLTNSVAGSFSSGVNIASRDHSPIPGYILACVNASLDLEIRLGLKVNETVAFLLGNRSVGMLPTVTFESFMVRGVQDPLSSCISVIKYCYRHFPAIAKVFSFILDLRQYRPDPKLLIKDPLALAIKIPQSAESAVRNLLRESLPAAVKNEVLRPLFDVSAKDAESDLIADLWSMNPKNIKVMHNLYKSSSIALREKYIGRFAVSRSIRDILRHVVDLNNTEFREMIEMYDEGVITFYQGKIQRMRANKKIRLQSLKDVFLGCDSSCSRVIAQHLRDETWGSEIVGVTMPAPHEQVLIHRWMSNTRFGRAFNITVTPGATHKRRGPHNPYIGSKTQKKTAKSSLEVIEVNSTVRAMQDLLQLGLWTVTPGEENLSDLVMNLYREKSDIPVSVFEDVVKVVVGGSVSHRLTCDAIKVGTFHNGLINFNTFCYINTDVMTHYAKSTDDYTLCMQTAMLVSQARLNLLRICGVIVEGDWACEVICDDCTIPVPPDQCSLPQEPRYKGLPGMPKCNKIMVRSRSHQVSNKRLGDRVHYSIHAAWKWAYLVMRSRTIYTDGNLYSDRPGEVPDFVNLTEYCRMDVDFFLNTLIIAIGSLCRSAFDIQAFVLDLQVFDKLEAVKSLYTTLNKAGLFTNAKRILHFHDYSFSAFRKSFLRKLQALGSAKLSSKTAKYCLVTPYQTPHEAMNMKRLMRERGVRCRVGVCDGEVDAVVKVRKTTRVTPATSVRHQFMNIGDELEVKNLCCEIEKCYYAHALDADGQGIRGLVSLSQLNLRGHSTTHLVSIGDTHGELALSVLRCGLEVDTITCIPKKKGMVNSSSFEPSALRLEYEGWALTDDQIRAWTDHTQPNGSMYVLADDKHLRGVPIGAEIIVKTRRSELPIIPICVVKDIMGPFFWVFGILTDRDLDYTDHLFRDVRLTAMLSSRERVLTFLQTVHNNYFHNHRDNILRTWEKFVGCAFNPDTIAQDFNRRLVNLKYSIEREMWENLYSKDRAFLKRRGRSKVLSKLMAEMSHLYAFAETLRTKRIYHPPSIHLHSMRNRRKFFICPRGNCGQRLYRTKPDLNKLASGAIWAISELYPGQCTVVEIPKSIAKQCAKVDDIWVG</sequence>
<comment type="catalytic activity">
    <reaction evidence="15">
        <text>a 5'-end (5'-triphosphoguanosine)-(2'-O-methyladenylyl)-adenylyl-cytidylyl-adenosine in mRNA + S-adenosyl-L-methionine = a 5'-end (N(7)-methyl 5'-triphosphoguanosine)-(2'-O-methyladenylyl)-adenylyl-cytidylyl-adenosine in mRNA + S-adenosyl-L-homocysteine</text>
        <dbReference type="Rhea" id="RHEA:65440"/>
        <dbReference type="Rhea" id="RHEA-COMP:16798"/>
        <dbReference type="Rhea" id="RHEA-COMP:16801"/>
        <dbReference type="ChEBI" id="CHEBI:57856"/>
        <dbReference type="ChEBI" id="CHEBI:59789"/>
        <dbReference type="ChEBI" id="CHEBI:156482"/>
        <dbReference type="ChEBI" id="CHEBI:156483"/>
    </reaction>
</comment>
<evidence type="ECO:0000256" key="2">
    <source>
        <dbReference type="ARBA" id="ARBA00012494"/>
    </source>
</evidence>
<keyword evidence="11" id="KW-0693">Viral RNA replication</keyword>
<keyword evidence="3 22" id="KW-0696">RNA-directed RNA polymerase</keyword>
<evidence type="ECO:0000256" key="19">
    <source>
        <dbReference type="ARBA" id="ARBA00047370"/>
    </source>
</evidence>
<dbReference type="InterPro" id="IPR014023">
    <property type="entry name" value="Mononeg_RNA_pol_cat"/>
</dbReference>